<evidence type="ECO:0000313" key="3">
    <source>
        <dbReference type="Proteomes" id="UP000254925"/>
    </source>
</evidence>
<comment type="caution">
    <text evidence="2">The sequence shown here is derived from an EMBL/GenBank/DDBJ whole genome shotgun (WGS) entry which is preliminary data.</text>
</comment>
<keyword evidence="1" id="KW-1133">Transmembrane helix</keyword>
<reference evidence="2 3" key="1">
    <citation type="submission" date="2018-07" db="EMBL/GenBank/DDBJ databases">
        <title>Genomic Encyclopedia of Type Strains, Phase IV (KMG-IV): sequencing the most valuable type-strain genomes for metagenomic binning, comparative biology and taxonomic classification.</title>
        <authorList>
            <person name="Goeker M."/>
        </authorList>
    </citation>
    <scope>NUCLEOTIDE SEQUENCE [LARGE SCALE GENOMIC DNA]</scope>
    <source>
        <strain evidence="2 3">DSM 14364</strain>
    </source>
</reference>
<evidence type="ECO:0008006" key="4">
    <source>
        <dbReference type="Google" id="ProtNLM"/>
    </source>
</evidence>
<evidence type="ECO:0000313" key="2">
    <source>
        <dbReference type="EMBL" id="RDI57965.1"/>
    </source>
</evidence>
<dbReference type="OrthoDB" id="8453239at2"/>
<dbReference type="Proteomes" id="UP000254925">
    <property type="component" value="Unassembled WGS sequence"/>
</dbReference>
<keyword evidence="3" id="KW-1185">Reference proteome</keyword>
<gene>
    <name evidence="2" type="ORF">DES45_106279</name>
</gene>
<feature type="transmembrane region" description="Helical" evidence="1">
    <location>
        <begin position="5"/>
        <end position="22"/>
    </location>
</feature>
<dbReference type="EMBL" id="QQBB01000006">
    <property type="protein sequence ID" value="RDI57965.1"/>
    <property type="molecule type" value="Genomic_DNA"/>
</dbReference>
<evidence type="ECO:0000256" key="1">
    <source>
        <dbReference type="SAM" id="Phobius"/>
    </source>
</evidence>
<proteinExistence type="predicted"/>
<protein>
    <recommendedName>
        <fullName evidence="4">DUF1328 domain-containing protein</fullName>
    </recommendedName>
</protein>
<dbReference type="AlphaFoldDB" id="A0A370HJ28"/>
<dbReference type="RefSeq" id="WP_114771184.1">
    <property type="nucleotide sequence ID" value="NZ_QQBB01000006.1"/>
</dbReference>
<name>A0A370HJ28_9HYPH</name>
<organism evidence="2 3">
    <name type="scientific">Microvirga subterranea</name>
    <dbReference type="NCBI Taxonomy" id="186651"/>
    <lineage>
        <taxon>Bacteria</taxon>
        <taxon>Pseudomonadati</taxon>
        <taxon>Pseudomonadota</taxon>
        <taxon>Alphaproteobacteria</taxon>
        <taxon>Hyphomicrobiales</taxon>
        <taxon>Methylobacteriaceae</taxon>
        <taxon>Microvirga</taxon>
    </lineage>
</organism>
<feature type="transmembrane region" description="Helical" evidence="1">
    <location>
        <begin position="28"/>
        <end position="50"/>
    </location>
</feature>
<accession>A0A370HJ28</accession>
<keyword evidence="1" id="KW-0812">Transmembrane</keyword>
<sequence length="68" mass="7514">MIGWIVRVLMIVAGGVAGWIIAKDAPNFGVVQMIVALFLLTLVVAVFAFWPARWTIRLNRSQKSRSGT</sequence>
<keyword evidence="1" id="KW-0472">Membrane</keyword>